<evidence type="ECO:0000313" key="5">
    <source>
        <dbReference type="EMBL" id="PIO57331.1"/>
    </source>
</evidence>
<accession>A0A2G9THB4</accession>
<feature type="coiled-coil region" evidence="3">
    <location>
        <begin position="210"/>
        <end position="238"/>
    </location>
</feature>
<reference evidence="5 6" key="1">
    <citation type="submission" date="2015-09" db="EMBL/GenBank/DDBJ databases">
        <title>Draft genome of the parasitic nematode Teladorsagia circumcincta isolate WARC Sus (inbred).</title>
        <authorList>
            <person name="Mitreva M."/>
        </authorList>
    </citation>
    <scope>NUCLEOTIDE SEQUENCE [LARGE SCALE GENOMIC DNA]</scope>
    <source>
        <strain evidence="5 6">S</strain>
    </source>
</reference>
<proteinExistence type="predicted"/>
<dbReference type="InterPro" id="IPR050755">
    <property type="entry name" value="TRAFAC_YlqF/YawG_RiboMat"/>
</dbReference>
<dbReference type="InterPro" id="IPR027417">
    <property type="entry name" value="P-loop_NTPase"/>
</dbReference>
<dbReference type="Gene3D" id="3.40.50.300">
    <property type="entry name" value="P-loop containing nucleotide triphosphate hydrolases"/>
    <property type="match status" value="1"/>
</dbReference>
<dbReference type="PANTHER" id="PTHR11089:SF30">
    <property type="entry name" value="GUANINE NUCLEOTIDE-BINDING PROTEIN-LIKE 3 HOMOLOG"/>
    <property type="match status" value="1"/>
</dbReference>
<keyword evidence="2" id="KW-0342">GTP-binding</keyword>
<dbReference type="Proteomes" id="UP000230423">
    <property type="component" value="Unassembled WGS sequence"/>
</dbReference>
<dbReference type="SUPFAM" id="SSF52540">
    <property type="entry name" value="P-loop containing nucleoside triphosphate hydrolases"/>
    <property type="match status" value="1"/>
</dbReference>
<evidence type="ECO:0000256" key="1">
    <source>
        <dbReference type="ARBA" id="ARBA00022741"/>
    </source>
</evidence>
<evidence type="ECO:0000256" key="3">
    <source>
        <dbReference type="SAM" id="Coils"/>
    </source>
</evidence>
<sequence>EAAKLARAEKRKIPMPLDLQELTAKAAREGEAFEKQQEAKNAAPESFNPLNDKTVKAYASEVRKMIESADIIIQVLDARDPLGSRSNSVEQQVISSGKRLVLLLNKIDLVPRENVAKWLTYLRTQMPTIAFKASTQEQNTNIVRLPMETDGTFVPYNSSNEDEDDKDSEMVIDQEGSSVVVSSGRHKKVDKDLENAEPETLPTSMVIDGNVQLNRAIKKVLKKNKRAAKKQVKRTEKLADAMDITSI</sequence>
<feature type="compositionally biased region" description="Basic and acidic residues" evidence="4">
    <location>
        <begin position="28"/>
        <end position="38"/>
    </location>
</feature>
<evidence type="ECO:0000256" key="2">
    <source>
        <dbReference type="ARBA" id="ARBA00023134"/>
    </source>
</evidence>
<keyword evidence="3" id="KW-0175">Coiled coil</keyword>
<dbReference type="PANTHER" id="PTHR11089">
    <property type="entry name" value="GTP-BINDING PROTEIN-RELATED"/>
    <property type="match status" value="1"/>
</dbReference>
<protein>
    <submittedName>
        <fullName evidence="5">Uncharacterized protein</fullName>
    </submittedName>
</protein>
<keyword evidence="6" id="KW-1185">Reference proteome</keyword>
<dbReference type="OrthoDB" id="444945at2759"/>
<evidence type="ECO:0000313" key="6">
    <source>
        <dbReference type="Proteomes" id="UP000230423"/>
    </source>
</evidence>
<dbReference type="GO" id="GO:0005525">
    <property type="term" value="F:GTP binding"/>
    <property type="evidence" value="ECO:0007669"/>
    <property type="project" value="UniProtKB-KW"/>
</dbReference>
<evidence type="ECO:0000256" key="4">
    <source>
        <dbReference type="SAM" id="MobiDB-lite"/>
    </source>
</evidence>
<feature type="non-terminal residue" evidence="5">
    <location>
        <position position="1"/>
    </location>
</feature>
<organism evidence="5 6">
    <name type="scientific">Teladorsagia circumcincta</name>
    <name type="common">Brown stomach worm</name>
    <name type="synonym">Ostertagia circumcincta</name>
    <dbReference type="NCBI Taxonomy" id="45464"/>
    <lineage>
        <taxon>Eukaryota</taxon>
        <taxon>Metazoa</taxon>
        <taxon>Ecdysozoa</taxon>
        <taxon>Nematoda</taxon>
        <taxon>Chromadorea</taxon>
        <taxon>Rhabditida</taxon>
        <taxon>Rhabditina</taxon>
        <taxon>Rhabditomorpha</taxon>
        <taxon>Strongyloidea</taxon>
        <taxon>Trichostrongylidae</taxon>
        <taxon>Teladorsagia</taxon>
    </lineage>
</organism>
<gene>
    <name evidence="5" type="ORF">TELCIR_21262</name>
</gene>
<dbReference type="AlphaFoldDB" id="A0A2G9THB4"/>
<keyword evidence="1" id="KW-0547">Nucleotide-binding</keyword>
<dbReference type="GO" id="GO:0005730">
    <property type="term" value="C:nucleolus"/>
    <property type="evidence" value="ECO:0007669"/>
    <property type="project" value="TreeGrafter"/>
</dbReference>
<name>A0A2G9THB4_TELCI</name>
<feature type="region of interest" description="Disordered" evidence="4">
    <location>
        <begin position="28"/>
        <end position="48"/>
    </location>
</feature>
<dbReference type="EMBL" id="KZ366132">
    <property type="protein sequence ID" value="PIO57331.1"/>
    <property type="molecule type" value="Genomic_DNA"/>
</dbReference>